<protein>
    <submittedName>
        <fullName evidence="1">Phage tail protein</fullName>
    </submittedName>
</protein>
<gene>
    <name evidence="1" type="ORF">ECB94_14355</name>
</gene>
<dbReference type="AlphaFoldDB" id="A0A3G4VCB5"/>
<accession>A0A3G4VCB5</accession>
<sequence>MQTKLQALHKYLCQQLKGNVHAKKIHATQAGGELIVNGEDRGNGGYRIANWFYQAGILIENFPHNKLDPNTLFALVACWISEFDPERDENEELGNPDIEIDVNNEESADVLIKIAFEEPIELIPDPKGLVLWNSQTYRVNPVEIWIAEEGEITNAANDNA</sequence>
<dbReference type="Proteomes" id="UP000279760">
    <property type="component" value="Chromosome 1"/>
</dbReference>
<dbReference type="RefSeq" id="WP_070969243.1">
    <property type="nucleotide sequence ID" value="NZ_CP033577.1"/>
</dbReference>
<dbReference type="Pfam" id="PF06891">
    <property type="entry name" value="P2_Phage_GpR"/>
    <property type="match status" value="1"/>
</dbReference>
<evidence type="ECO:0000313" key="2">
    <source>
        <dbReference type="Proteomes" id="UP000279760"/>
    </source>
</evidence>
<evidence type="ECO:0000313" key="1">
    <source>
        <dbReference type="EMBL" id="AYV22344.1"/>
    </source>
</evidence>
<dbReference type="InterPro" id="IPR009678">
    <property type="entry name" value="Phage_tail_completion_R"/>
</dbReference>
<reference evidence="1 2" key="1">
    <citation type="submission" date="2018-11" db="EMBL/GenBank/DDBJ databases">
        <title>Complete Genome Sequence of Vbrio mediterranei 117-T6: a Potential Pathogen Bacteria Isolated from the Conchocelis of Pyropia.</title>
        <authorList>
            <person name="Liu Q."/>
        </authorList>
    </citation>
    <scope>NUCLEOTIDE SEQUENCE [LARGE SCALE GENOMIC DNA]</scope>
    <source>
        <strain evidence="1 2">117-T6</strain>
    </source>
</reference>
<organism evidence="1 2">
    <name type="scientific">Vibrio mediterranei</name>
    <dbReference type="NCBI Taxonomy" id="689"/>
    <lineage>
        <taxon>Bacteria</taxon>
        <taxon>Pseudomonadati</taxon>
        <taxon>Pseudomonadota</taxon>
        <taxon>Gammaproteobacteria</taxon>
        <taxon>Vibrionales</taxon>
        <taxon>Vibrionaceae</taxon>
        <taxon>Vibrio</taxon>
    </lineage>
</organism>
<dbReference type="EMBL" id="CP033577">
    <property type="protein sequence ID" value="AYV22344.1"/>
    <property type="molecule type" value="Genomic_DNA"/>
</dbReference>
<name>A0A3G4VCB5_9VIBR</name>
<proteinExistence type="predicted"/>